<accession>A0A5J4RED4</accession>
<proteinExistence type="inferred from homology"/>
<comment type="similarity">
    <text evidence="1">Belongs to the Iojap/RsfS family.</text>
</comment>
<dbReference type="GO" id="GO:0090071">
    <property type="term" value="P:negative regulation of ribosome biogenesis"/>
    <property type="evidence" value="ECO:0007669"/>
    <property type="project" value="TreeGrafter"/>
</dbReference>
<dbReference type="PANTHER" id="PTHR21043:SF0">
    <property type="entry name" value="MITOCHONDRIAL ASSEMBLY OF RIBOSOMAL LARGE SUBUNIT PROTEIN 1"/>
    <property type="match status" value="1"/>
</dbReference>
<evidence type="ECO:0000313" key="2">
    <source>
        <dbReference type="EMBL" id="KAA6332466.1"/>
    </source>
</evidence>
<dbReference type="PANTHER" id="PTHR21043">
    <property type="entry name" value="IOJAP SUPERFAMILY ORTHOLOG"/>
    <property type="match status" value="1"/>
</dbReference>
<evidence type="ECO:0000256" key="1">
    <source>
        <dbReference type="ARBA" id="ARBA00010574"/>
    </source>
</evidence>
<dbReference type="InterPro" id="IPR004394">
    <property type="entry name" value="Iojap/RsfS/C7orf30"/>
</dbReference>
<organism evidence="2">
    <name type="scientific">termite gut metagenome</name>
    <dbReference type="NCBI Taxonomy" id="433724"/>
    <lineage>
        <taxon>unclassified sequences</taxon>
        <taxon>metagenomes</taxon>
        <taxon>organismal metagenomes</taxon>
    </lineage>
</organism>
<dbReference type="AlphaFoldDB" id="A0A5J4RED4"/>
<sequence>MNETQTLIEKVTEGIQEKKGKNITVVDLTSIENTICKYFIICQGNSPNQVGAIVDSIKDSVRKGINVKPFAIDGLKNAEWVAMDYADILVHIFQPEIRTFYNLEHLWADAKLITVPDIE</sequence>
<dbReference type="GO" id="GO:0043023">
    <property type="term" value="F:ribosomal large subunit binding"/>
    <property type="evidence" value="ECO:0007669"/>
    <property type="project" value="TreeGrafter"/>
</dbReference>
<protein>
    <submittedName>
        <fullName evidence="2">Ribosomal silencing factor RsfS</fullName>
    </submittedName>
</protein>
<dbReference type="SUPFAM" id="SSF81301">
    <property type="entry name" value="Nucleotidyltransferase"/>
    <property type="match status" value="1"/>
</dbReference>
<dbReference type="HAMAP" id="MF_01477">
    <property type="entry name" value="Iojap_RsfS"/>
    <property type="match status" value="1"/>
</dbReference>
<comment type="caution">
    <text evidence="2">The sequence shown here is derived from an EMBL/GenBank/DDBJ whole genome shotgun (WGS) entry which is preliminary data.</text>
</comment>
<dbReference type="EMBL" id="SNRY01001237">
    <property type="protein sequence ID" value="KAA6332466.1"/>
    <property type="molecule type" value="Genomic_DNA"/>
</dbReference>
<dbReference type="InterPro" id="IPR043519">
    <property type="entry name" value="NT_sf"/>
</dbReference>
<dbReference type="NCBIfam" id="TIGR00090">
    <property type="entry name" value="rsfS_iojap_ybeB"/>
    <property type="match status" value="1"/>
</dbReference>
<dbReference type="Pfam" id="PF02410">
    <property type="entry name" value="RsfS"/>
    <property type="match status" value="1"/>
</dbReference>
<dbReference type="Gene3D" id="3.30.460.10">
    <property type="entry name" value="Beta Polymerase, domain 2"/>
    <property type="match status" value="1"/>
</dbReference>
<gene>
    <name evidence="2" type="ORF">EZS27_019026</name>
</gene>
<reference evidence="2" key="1">
    <citation type="submission" date="2019-03" db="EMBL/GenBank/DDBJ databases">
        <title>Single cell metagenomics reveals metabolic interactions within the superorganism composed of flagellate Streblomastix strix and complex community of Bacteroidetes bacteria on its surface.</title>
        <authorList>
            <person name="Treitli S.C."/>
            <person name="Kolisko M."/>
            <person name="Husnik F."/>
            <person name="Keeling P."/>
            <person name="Hampl V."/>
        </authorList>
    </citation>
    <scope>NUCLEOTIDE SEQUENCE</scope>
    <source>
        <strain evidence="2">STM</strain>
    </source>
</reference>
<name>A0A5J4RED4_9ZZZZ</name>
<dbReference type="GO" id="GO:0017148">
    <property type="term" value="P:negative regulation of translation"/>
    <property type="evidence" value="ECO:0007669"/>
    <property type="project" value="TreeGrafter"/>
</dbReference>